<evidence type="ECO:0000313" key="4">
    <source>
        <dbReference type="Proteomes" id="UP001280121"/>
    </source>
</evidence>
<keyword evidence="4" id="KW-1185">Reference proteome</keyword>
<protein>
    <recommendedName>
        <fullName evidence="2">DUF8040 domain-containing protein</fullName>
    </recommendedName>
</protein>
<comment type="caution">
    <text evidence="3">The sequence shown here is derived from an EMBL/GenBank/DDBJ whole genome shotgun (WGS) entry which is preliminary data.</text>
</comment>
<gene>
    <name evidence="3" type="ORF">Ddye_000724</name>
</gene>
<evidence type="ECO:0000259" key="2">
    <source>
        <dbReference type="Pfam" id="PF26138"/>
    </source>
</evidence>
<dbReference type="AlphaFoldDB" id="A0AAD9XMW7"/>
<feature type="region of interest" description="Disordered" evidence="1">
    <location>
        <begin position="317"/>
        <end position="361"/>
    </location>
</feature>
<feature type="domain" description="DUF8040" evidence="2">
    <location>
        <begin position="212"/>
        <end position="257"/>
    </location>
</feature>
<feature type="compositionally biased region" description="Basic and acidic residues" evidence="1">
    <location>
        <begin position="341"/>
        <end position="361"/>
    </location>
</feature>
<evidence type="ECO:0000256" key="1">
    <source>
        <dbReference type="SAM" id="MobiDB-lite"/>
    </source>
</evidence>
<dbReference type="EMBL" id="JANJYI010000001">
    <property type="protein sequence ID" value="KAK2662150.1"/>
    <property type="molecule type" value="Genomic_DNA"/>
</dbReference>
<reference evidence="3" key="1">
    <citation type="journal article" date="2023" name="Plant J.">
        <title>Genome sequences and population genomics provide insights into the demographic history, inbreeding, and mutation load of two 'living fossil' tree species of Dipteronia.</title>
        <authorList>
            <person name="Feng Y."/>
            <person name="Comes H.P."/>
            <person name="Chen J."/>
            <person name="Zhu S."/>
            <person name="Lu R."/>
            <person name="Zhang X."/>
            <person name="Li P."/>
            <person name="Qiu J."/>
            <person name="Olsen K.M."/>
            <person name="Qiu Y."/>
        </authorList>
    </citation>
    <scope>NUCLEOTIDE SEQUENCE</scope>
    <source>
        <strain evidence="3">KIB01</strain>
    </source>
</reference>
<feature type="compositionally biased region" description="Acidic residues" evidence="1">
    <location>
        <begin position="317"/>
        <end position="327"/>
    </location>
</feature>
<accession>A0AAD9XMW7</accession>
<evidence type="ECO:0000313" key="3">
    <source>
        <dbReference type="EMBL" id="KAK2662150.1"/>
    </source>
</evidence>
<proteinExistence type="predicted"/>
<sequence>MNIDELDILFKDVAATREGTWAPSTNFVPNDGEDMSYNEQIAEVDKLHDIKENLNNDFDRVNGFENIEINMGSPTYVNTTEDNGRKKRKTFRSRDKVADIMLTYLDRIVEAVENKKSTKKYDTSITEAIELLCHNTSIPRKNGIFENLDDNEHENNERDDDNKDSDSDGSYGDNEHSDSDESNDDYEYLHTGVALCVHQFLKYNLKVPCRISSHTGYKFVMEVLKDHKNRCHQQFRMEKQVFIRLCNLLSQAYCLQKVVRRENLHFPNPPFRWKILRQMPNFSFRKQVNVVIASMALHNFIRIHSIKDQEFMPYDDDDELFPEEGENEREILGEEQGTNSSHEREMDEERDRIAVLPMHRE</sequence>
<feature type="compositionally biased region" description="Basic and acidic residues" evidence="1">
    <location>
        <begin position="153"/>
        <end position="166"/>
    </location>
</feature>
<organism evidence="3 4">
    <name type="scientific">Dipteronia dyeriana</name>
    <dbReference type="NCBI Taxonomy" id="168575"/>
    <lineage>
        <taxon>Eukaryota</taxon>
        <taxon>Viridiplantae</taxon>
        <taxon>Streptophyta</taxon>
        <taxon>Embryophyta</taxon>
        <taxon>Tracheophyta</taxon>
        <taxon>Spermatophyta</taxon>
        <taxon>Magnoliopsida</taxon>
        <taxon>eudicotyledons</taxon>
        <taxon>Gunneridae</taxon>
        <taxon>Pentapetalae</taxon>
        <taxon>rosids</taxon>
        <taxon>malvids</taxon>
        <taxon>Sapindales</taxon>
        <taxon>Sapindaceae</taxon>
        <taxon>Hippocastanoideae</taxon>
        <taxon>Acereae</taxon>
        <taxon>Dipteronia</taxon>
    </lineage>
</organism>
<dbReference type="InterPro" id="IPR058353">
    <property type="entry name" value="DUF8040"/>
</dbReference>
<feature type="region of interest" description="Disordered" evidence="1">
    <location>
        <begin position="143"/>
        <end position="183"/>
    </location>
</feature>
<dbReference type="Pfam" id="PF26138">
    <property type="entry name" value="DUF8040"/>
    <property type="match status" value="1"/>
</dbReference>
<dbReference type="Proteomes" id="UP001280121">
    <property type="component" value="Unassembled WGS sequence"/>
</dbReference>
<name>A0AAD9XMW7_9ROSI</name>